<organism evidence="3 4">
    <name type="scientific">Suillus luteus UH-Slu-Lm8-n1</name>
    <dbReference type="NCBI Taxonomy" id="930992"/>
    <lineage>
        <taxon>Eukaryota</taxon>
        <taxon>Fungi</taxon>
        <taxon>Dikarya</taxon>
        <taxon>Basidiomycota</taxon>
        <taxon>Agaricomycotina</taxon>
        <taxon>Agaricomycetes</taxon>
        <taxon>Agaricomycetidae</taxon>
        <taxon>Boletales</taxon>
        <taxon>Suillineae</taxon>
        <taxon>Suillaceae</taxon>
        <taxon>Suillus</taxon>
    </lineage>
</organism>
<gene>
    <name evidence="3" type="ORF">CY34DRAFT_15695</name>
</gene>
<feature type="coiled-coil region" evidence="1">
    <location>
        <begin position="161"/>
        <end position="200"/>
    </location>
</feature>
<dbReference type="EMBL" id="KN835450">
    <property type="protein sequence ID" value="KIK37446.1"/>
    <property type="molecule type" value="Genomic_DNA"/>
</dbReference>
<evidence type="ECO:0000256" key="2">
    <source>
        <dbReference type="SAM" id="MobiDB-lite"/>
    </source>
</evidence>
<dbReference type="Proteomes" id="UP000054485">
    <property type="component" value="Unassembled WGS sequence"/>
</dbReference>
<proteinExistence type="predicted"/>
<protein>
    <submittedName>
        <fullName evidence="3">Uncharacterized protein</fullName>
    </submittedName>
</protein>
<sequence>MCPKYKTAEEHHEARLKSKKESYVRRQLQEQVKSCTRWRRRQGAAAVSILWEQIGDLTQLSYGLASDTRNALKKVLGVSWNVGHFLPTSSAAHLITSLEVASSGDLDLHVMLADSRHYYARREFLHSTVFLPVWLAQILISMDGFIFPDPLCGDAGFGFSAQKARAKAQRASRKITSQQRKEAEDVLNNAIQQLLAEEVQKVHDIALEHDVTVEKLENALMHAKAEQVNKDLPCGAKFGANDLWMLVKEDTAMQNLTEGEKQQYINTLNEHRAMQNMSIRATNTSAARDVQSTLDNIFKMLDSLAVRTRIYACVFASRGHVYNTAQATWFGTDNMMDFWEDVLQMEANEIARKLEQWACMAGLDERETVQNMQRVCTQLLNSGLKTVAKRRDICINYASFDTAIKEKLGIDLWGWPEGIPFQSPTSLNDPNSLLKVHCALKDGSCHWFRMSPRQCEEYNALLDACRKKGEVVTKPRKKRSDAGVPGATDAGDTVSMPPLVKPSGAGPIKLDTIMAGVVL</sequence>
<dbReference type="AlphaFoldDB" id="A0A0D0A775"/>
<evidence type="ECO:0000313" key="3">
    <source>
        <dbReference type="EMBL" id="KIK37446.1"/>
    </source>
</evidence>
<dbReference type="STRING" id="930992.A0A0D0A775"/>
<dbReference type="InParanoid" id="A0A0D0A775"/>
<keyword evidence="4" id="KW-1185">Reference proteome</keyword>
<name>A0A0D0A775_9AGAM</name>
<feature type="region of interest" description="Disordered" evidence="2">
    <location>
        <begin position="473"/>
        <end position="500"/>
    </location>
</feature>
<dbReference type="HOGENOM" id="CLU_524940_0_0_1"/>
<reference evidence="3 4" key="1">
    <citation type="submission" date="2014-04" db="EMBL/GenBank/DDBJ databases">
        <authorList>
            <consortium name="DOE Joint Genome Institute"/>
            <person name="Kuo A."/>
            <person name="Ruytinx J."/>
            <person name="Rineau F."/>
            <person name="Colpaert J."/>
            <person name="Kohler A."/>
            <person name="Nagy L.G."/>
            <person name="Floudas D."/>
            <person name="Copeland A."/>
            <person name="Barry K.W."/>
            <person name="Cichocki N."/>
            <person name="Veneault-Fourrey C."/>
            <person name="LaButti K."/>
            <person name="Lindquist E.A."/>
            <person name="Lipzen A."/>
            <person name="Lundell T."/>
            <person name="Morin E."/>
            <person name="Murat C."/>
            <person name="Sun H."/>
            <person name="Tunlid A."/>
            <person name="Henrissat B."/>
            <person name="Grigoriev I.V."/>
            <person name="Hibbett D.S."/>
            <person name="Martin F."/>
            <person name="Nordberg H.P."/>
            <person name="Cantor M.N."/>
            <person name="Hua S.X."/>
        </authorList>
    </citation>
    <scope>NUCLEOTIDE SEQUENCE [LARGE SCALE GENOMIC DNA]</scope>
    <source>
        <strain evidence="3 4">UH-Slu-Lm8-n1</strain>
    </source>
</reference>
<evidence type="ECO:0000313" key="4">
    <source>
        <dbReference type="Proteomes" id="UP000054485"/>
    </source>
</evidence>
<keyword evidence="1" id="KW-0175">Coiled coil</keyword>
<accession>A0A0D0A775</accession>
<dbReference type="OrthoDB" id="3247681at2759"/>
<reference evidence="4" key="2">
    <citation type="submission" date="2015-01" db="EMBL/GenBank/DDBJ databases">
        <title>Evolutionary Origins and Diversification of the Mycorrhizal Mutualists.</title>
        <authorList>
            <consortium name="DOE Joint Genome Institute"/>
            <consortium name="Mycorrhizal Genomics Consortium"/>
            <person name="Kohler A."/>
            <person name="Kuo A."/>
            <person name="Nagy L.G."/>
            <person name="Floudas D."/>
            <person name="Copeland A."/>
            <person name="Barry K.W."/>
            <person name="Cichocki N."/>
            <person name="Veneault-Fourrey C."/>
            <person name="LaButti K."/>
            <person name="Lindquist E.A."/>
            <person name="Lipzen A."/>
            <person name="Lundell T."/>
            <person name="Morin E."/>
            <person name="Murat C."/>
            <person name="Riley R."/>
            <person name="Ohm R."/>
            <person name="Sun H."/>
            <person name="Tunlid A."/>
            <person name="Henrissat B."/>
            <person name="Grigoriev I.V."/>
            <person name="Hibbett D.S."/>
            <person name="Martin F."/>
        </authorList>
    </citation>
    <scope>NUCLEOTIDE SEQUENCE [LARGE SCALE GENOMIC DNA]</scope>
    <source>
        <strain evidence="4">UH-Slu-Lm8-n1</strain>
    </source>
</reference>
<evidence type="ECO:0000256" key="1">
    <source>
        <dbReference type="SAM" id="Coils"/>
    </source>
</evidence>